<dbReference type="EMBL" id="CP126980">
    <property type="protein sequence ID" value="WIM98601.1"/>
    <property type="molecule type" value="Genomic_DNA"/>
</dbReference>
<gene>
    <name evidence="3" type="ORF">ACTOB_002205</name>
</gene>
<proteinExistence type="predicted"/>
<name>A0ABY8WL33_9ACTN</name>
<keyword evidence="4" id="KW-1185">Reference proteome</keyword>
<protein>
    <recommendedName>
        <fullName evidence="5">ESX-1 secretion-associated protein EspA/EspE-like domain-containing protein</fullName>
    </recommendedName>
</protein>
<evidence type="ECO:0000313" key="4">
    <source>
        <dbReference type="Proteomes" id="UP001240150"/>
    </source>
</evidence>
<dbReference type="RefSeq" id="WP_284919982.1">
    <property type="nucleotide sequence ID" value="NZ_CP126980.1"/>
</dbReference>
<evidence type="ECO:0000256" key="1">
    <source>
        <dbReference type="SAM" id="Coils"/>
    </source>
</evidence>
<keyword evidence="1" id="KW-0175">Coiled coil</keyword>
<sequence length="359" mass="38645">MADGYVYRSFADLHALGQRVIDKAAEVVLWQDESYSQAQQGSIDDYTKSQTPGMTTSNPHYSAPSSGNPEDNGNVQEYVRQALADVPTYFTAFSVPDPDSINESLTSPLYRTAGTLIPSLKLTRKAGGQLSADSLAGDAQAESVSQLVGHITNVHMKYWTGDAANKFTGYCAALTDAADLQHQFATSLAEVMDAHLELRRRQLTDVWNIGETTIKVLDSLDQWCLNRKKGTQTALTVVGAIAAVVVVAVAPETLPAGSAVAAETIQSLGAILGTVPDKKEETLSITGATVQAVIESMIDSIRKLNEQVDQQEQLLAQALGALRQAVDLHRAQLLVPPPGEFTKLADADIGTLREVFYNR</sequence>
<organism evidence="3 4">
    <name type="scientific">Actinoplanes oblitus</name>
    <dbReference type="NCBI Taxonomy" id="3040509"/>
    <lineage>
        <taxon>Bacteria</taxon>
        <taxon>Bacillati</taxon>
        <taxon>Actinomycetota</taxon>
        <taxon>Actinomycetes</taxon>
        <taxon>Micromonosporales</taxon>
        <taxon>Micromonosporaceae</taxon>
        <taxon>Actinoplanes</taxon>
    </lineage>
</organism>
<dbReference type="Proteomes" id="UP001240150">
    <property type="component" value="Chromosome"/>
</dbReference>
<feature type="coiled-coil region" evidence="1">
    <location>
        <begin position="294"/>
        <end position="321"/>
    </location>
</feature>
<accession>A0ABY8WL33</accession>
<evidence type="ECO:0000256" key="2">
    <source>
        <dbReference type="SAM" id="MobiDB-lite"/>
    </source>
</evidence>
<evidence type="ECO:0000313" key="3">
    <source>
        <dbReference type="EMBL" id="WIM98601.1"/>
    </source>
</evidence>
<evidence type="ECO:0008006" key="5">
    <source>
        <dbReference type="Google" id="ProtNLM"/>
    </source>
</evidence>
<reference evidence="3 4" key="1">
    <citation type="submission" date="2023-06" db="EMBL/GenBank/DDBJ databases">
        <authorList>
            <person name="Yushchuk O."/>
            <person name="Binda E."/>
            <person name="Ruckert-Reed C."/>
            <person name="Fedorenko V."/>
            <person name="Kalinowski J."/>
            <person name="Marinelli F."/>
        </authorList>
    </citation>
    <scope>NUCLEOTIDE SEQUENCE [LARGE SCALE GENOMIC DNA]</scope>
    <source>
        <strain evidence="3 4">NRRL 3884</strain>
    </source>
</reference>
<feature type="region of interest" description="Disordered" evidence="2">
    <location>
        <begin position="39"/>
        <end position="73"/>
    </location>
</feature>